<dbReference type="AlphaFoldDB" id="A0A1D1VF26"/>
<keyword evidence="3" id="KW-1185">Reference proteome</keyword>
<dbReference type="EMBL" id="BDGG01000004">
    <property type="protein sequence ID" value="GAU98692.1"/>
    <property type="molecule type" value="Genomic_DNA"/>
</dbReference>
<comment type="caution">
    <text evidence="2">The sequence shown here is derived from an EMBL/GenBank/DDBJ whole genome shotgun (WGS) entry which is preliminary data.</text>
</comment>
<feature type="region of interest" description="Disordered" evidence="1">
    <location>
        <begin position="1"/>
        <end position="25"/>
    </location>
</feature>
<evidence type="ECO:0000313" key="3">
    <source>
        <dbReference type="Proteomes" id="UP000186922"/>
    </source>
</evidence>
<evidence type="ECO:0000313" key="2">
    <source>
        <dbReference type="EMBL" id="GAU98692.1"/>
    </source>
</evidence>
<sequence>MYAHFVPDNPSSGHPSSNGRSEKTSKKISYTLWEDQAIPLLQERNLPLPSLVVSLALGPTASARSPWDAAT</sequence>
<reference evidence="2 3" key="1">
    <citation type="journal article" date="2016" name="Nat. Commun.">
        <title>Extremotolerant tardigrade genome and improved radiotolerance of human cultured cells by tardigrade-unique protein.</title>
        <authorList>
            <person name="Hashimoto T."/>
            <person name="Horikawa D.D."/>
            <person name="Saito Y."/>
            <person name="Kuwahara H."/>
            <person name="Kozuka-Hata H."/>
            <person name="Shin-I T."/>
            <person name="Minakuchi Y."/>
            <person name="Ohishi K."/>
            <person name="Motoyama A."/>
            <person name="Aizu T."/>
            <person name="Enomoto A."/>
            <person name="Kondo K."/>
            <person name="Tanaka S."/>
            <person name="Hara Y."/>
            <person name="Koshikawa S."/>
            <person name="Sagara H."/>
            <person name="Miura T."/>
            <person name="Yokobori S."/>
            <person name="Miyagawa K."/>
            <person name="Suzuki Y."/>
            <person name="Kubo T."/>
            <person name="Oyama M."/>
            <person name="Kohara Y."/>
            <person name="Fujiyama A."/>
            <person name="Arakawa K."/>
            <person name="Katayama T."/>
            <person name="Toyoda A."/>
            <person name="Kunieda T."/>
        </authorList>
    </citation>
    <scope>NUCLEOTIDE SEQUENCE [LARGE SCALE GENOMIC DNA]</scope>
    <source>
        <strain evidence="2 3">YOKOZUNA-1</strain>
    </source>
</reference>
<accession>A0A1D1VF26</accession>
<gene>
    <name evidence="2" type="primary">RvY_09806-1</name>
    <name evidence="2" type="synonym">RvY_09806.1</name>
    <name evidence="2" type="ORF">RvY_09806</name>
</gene>
<name>A0A1D1VF26_RAMVA</name>
<evidence type="ECO:0000256" key="1">
    <source>
        <dbReference type="SAM" id="MobiDB-lite"/>
    </source>
</evidence>
<dbReference type="Proteomes" id="UP000186922">
    <property type="component" value="Unassembled WGS sequence"/>
</dbReference>
<organism evidence="2 3">
    <name type="scientific">Ramazzottius varieornatus</name>
    <name type="common">Water bear</name>
    <name type="synonym">Tardigrade</name>
    <dbReference type="NCBI Taxonomy" id="947166"/>
    <lineage>
        <taxon>Eukaryota</taxon>
        <taxon>Metazoa</taxon>
        <taxon>Ecdysozoa</taxon>
        <taxon>Tardigrada</taxon>
        <taxon>Eutardigrada</taxon>
        <taxon>Parachela</taxon>
        <taxon>Hypsibioidea</taxon>
        <taxon>Ramazzottiidae</taxon>
        <taxon>Ramazzottius</taxon>
    </lineage>
</organism>
<feature type="compositionally biased region" description="Polar residues" evidence="1">
    <location>
        <begin position="9"/>
        <end position="19"/>
    </location>
</feature>
<protein>
    <submittedName>
        <fullName evidence="2">Uncharacterized protein</fullName>
    </submittedName>
</protein>
<proteinExistence type="predicted"/>